<organism evidence="2 3">
    <name type="scientific">Drosophila kikkawai</name>
    <name type="common">Fruit fly</name>
    <dbReference type="NCBI Taxonomy" id="30033"/>
    <lineage>
        <taxon>Eukaryota</taxon>
        <taxon>Metazoa</taxon>
        <taxon>Ecdysozoa</taxon>
        <taxon>Arthropoda</taxon>
        <taxon>Hexapoda</taxon>
        <taxon>Insecta</taxon>
        <taxon>Pterygota</taxon>
        <taxon>Neoptera</taxon>
        <taxon>Endopterygota</taxon>
        <taxon>Diptera</taxon>
        <taxon>Brachycera</taxon>
        <taxon>Muscomorpha</taxon>
        <taxon>Ephydroidea</taxon>
        <taxon>Drosophilidae</taxon>
        <taxon>Drosophila</taxon>
        <taxon>Sophophora</taxon>
    </lineage>
</organism>
<feature type="transmembrane region" description="Helical" evidence="1">
    <location>
        <begin position="68"/>
        <end position="86"/>
    </location>
</feature>
<reference evidence="3" key="2">
    <citation type="submission" date="2025-08" db="UniProtKB">
        <authorList>
            <consortium name="RefSeq"/>
        </authorList>
    </citation>
    <scope>IDENTIFICATION</scope>
    <source>
        <strain evidence="3">14028-0561.14</strain>
        <tissue evidence="3">Whole fly</tissue>
    </source>
</reference>
<reference evidence="2" key="1">
    <citation type="submission" date="2025-05" db="UniProtKB">
        <authorList>
            <consortium name="RefSeq"/>
        </authorList>
    </citation>
    <scope>NUCLEOTIDE SEQUENCE [LARGE SCALE GENOMIC DNA]</scope>
    <source>
        <strain evidence="2">14028-0561.14</strain>
    </source>
</reference>
<evidence type="ECO:0000256" key="1">
    <source>
        <dbReference type="SAM" id="Phobius"/>
    </source>
</evidence>
<dbReference type="GeneID" id="108082346"/>
<keyword evidence="1" id="KW-0812">Transmembrane</keyword>
<evidence type="ECO:0000313" key="3">
    <source>
        <dbReference type="RefSeq" id="XP_017033169.1"/>
    </source>
</evidence>
<accession>A0A6P4JDW9</accession>
<name>A0A6P4JDW9_DROKI</name>
<gene>
    <name evidence="3" type="primary">LOC108082346</name>
</gene>
<feature type="transmembrane region" description="Helical" evidence="1">
    <location>
        <begin position="39"/>
        <end position="56"/>
    </location>
</feature>
<dbReference type="Proteomes" id="UP001652661">
    <property type="component" value="Chromosome 2R"/>
</dbReference>
<proteinExistence type="predicted"/>
<protein>
    <submittedName>
        <fullName evidence="3">Uncharacterized protein</fullName>
    </submittedName>
</protein>
<sequence>MYLIRNSKYLQLAIGFLGIIIPLATMGIPYKYQTSVLDILRPIELVASGLLIFGLLKQQSLHKKEIILTWLICSLAFIAGILYNFLQYTWRFFADETSMIISGILLAVSALMCGMMYVMYNSYVKLIDDSDEKLLPA</sequence>
<dbReference type="AlphaFoldDB" id="A0A6P4JDW9"/>
<evidence type="ECO:0000313" key="2">
    <source>
        <dbReference type="Proteomes" id="UP001652661"/>
    </source>
</evidence>
<feature type="transmembrane region" description="Helical" evidence="1">
    <location>
        <begin position="12"/>
        <end position="33"/>
    </location>
</feature>
<keyword evidence="1" id="KW-1133">Transmembrane helix</keyword>
<dbReference type="RefSeq" id="XP_017033169.1">
    <property type="nucleotide sequence ID" value="XM_017177680.3"/>
</dbReference>
<keyword evidence="2" id="KW-1185">Reference proteome</keyword>
<keyword evidence="1" id="KW-0472">Membrane</keyword>
<feature type="transmembrane region" description="Helical" evidence="1">
    <location>
        <begin position="98"/>
        <end position="120"/>
    </location>
</feature>
<dbReference type="OrthoDB" id="7866960at2759"/>